<evidence type="ECO:0000313" key="1">
    <source>
        <dbReference type="EMBL" id="WOL02208.1"/>
    </source>
</evidence>
<protein>
    <submittedName>
        <fullName evidence="1">Uncharacterized protein</fullName>
    </submittedName>
</protein>
<gene>
    <name evidence="1" type="ORF">Cni_G10927</name>
</gene>
<proteinExistence type="predicted"/>
<dbReference type="EMBL" id="CP136892">
    <property type="protein sequence ID" value="WOL02208.1"/>
    <property type="molecule type" value="Genomic_DNA"/>
</dbReference>
<accession>A0AAQ3K530</accession>
<dbReference type="AlphaFoldDB" id="A0AAQ3K530"/>
<dbReference type="Proteomes" id="UP001327560">
    <property type="component" value="Chromosome 3"/>
</dbReference>
<sequence length="107" mass="12586">MGRSEMITGYGVAKYVDMKGLSSCVLVDWCRSRHVEDCIRSAKRVEKISDHSFTYLRQFNYTHRIMYLNPKSTNSSPERAADILNLCHRRSHQHKKEAMKYLLVFSR</sequence>
<organism evidence="1 2">
    <name type="scientific">Canna indica</name>
    <name type="common">Indian-shot</name>
    <dbReference type="NCBI Taxonomy" id="4628"/>
    <lineage>
        <taxon>Eukaryota</taxon>
        <taxon>Viridiplantae</taxon>
        <taxon>Streptophyta</taxon>
        <taxon>Embryophyta</taxon>
        <taxon>Tracheophyta</taxon>
        <taxon>Spermatophyta</taxon>
        <taxon>Magnoliopsida</taxon>
        <taxon>Liliopsida</taxon>
        <taxon>Zingiberales</taxon>
        <taxon>Cannaceae</taxon>
        <taxon>Canna</taxon>
    </lineage>
</organism>
<evidence type="ECO:0000313" key="2">
    <source>
        <dbReference type="Proteomes" id="UP001327560"/>
    </source>
</evidence>
<reference evidence="1 2" key="1">
    <citation type="submission" date="2023-10" db="EMBL/GenBank/DDBJ databases">
        <title>Chromosome-scale genome assembly provides insights into flower coloration mechanisms of Canna indica.</title>
        <authorList>
            <person name="Li C."/>
        </authorList>
    </citation>
    <scope>NUCLEOTIDE SEQUENCE [LARGE SCALE GENOMIC DNA]</scope>
    <source>
        <tissue evidence="1">Flower</tissue>
    </source>
</reference>
<name>A0AAQ3K530_9LILI</name>
<keyword evidence="2" id="KW-1185">Reference proteome</keyword>